<gene>
    <name evidence="5" type="ORF">ENJ40_06275</name>
</gene>
<dbReference type="AlphaFoldDB" id="A0A7C3CYK1"/>
<dbReference type="EC" id="6.3.2.2" evidence="4"/>
<dbReference type="HAMAP" id="MF_01609">
    <property type="entry name" value="Glu_cys_ligase_2"/>
    <property type="match status" value="1"/>
</dbReference>
<organism evidence="5">
    <name type="scientific">Thermosulfurimonas dismutans</name>
    <dbReference type="NCBI Taxonomy" id="999894"/>
    <lineage>
        <taxon>Bacteria</taxon>
        <taxon>Pseudomonadati</taxon>
        <taxon>Thermodesulfobacteriota</taxon>
        <taxon>Thermodesulfobacteria</taxon>
        <taxon>Thermodesulfobacteriales</taxon>
        <taxon>Thermodesulfobacteriaceae</taxon>
        <taxon>Thermosulfurimonas</taxon>
    </lineage>
</organism>
<evidence type="ECO:0000256" key="3">
    <source>
        <dbReference type="ARBA" id="ARBA00022840"/>
    </source>
</evidence>
<dbReference type="EMBL" id="DRMH01000079">
    <property type="protein sequence ID" value="HFC98048.1"/>
    <property type="molecule type" value="Genomic_DNA"/>
</dbReference>
<keyword evidence="1 4" id="KW-0436">Ligase</keyword>
<name>A0A7C3CYK1_9BACT</name>
<accession>A0A7C3CYK1</accession>
<dbReference type="GO" id="GO:0004357">
    <property type="term" value="F:glutamate-cysteine ligase activity"/>
    <property type="evidence" value="ECO:0007669"/>
    <property type="project" value="UniProtKB-EC"/>
</dbReference>
<comment type="caution">
    <text evidence="5">The sequence shown here is derived from an EMBL/GenBank/DDBJ whole genome shotgun (WGS) entry which is preliminary data.</text>
</comment>
<dbReference type="InterPro" id="IPR006336">
    <property type="entry name" value="GCS2"/>
</dbReference>
<dbReference type="PANTHER" id="PTHR36510">
    <property type="entry name" value="GLUTAMATE--CYSTEINE LIGASE 2-RELATED"/>
    <property type="match status" value="1"/>
</dbReference>
<keyword evidence="2 4" id="KW-0547">Nucleotide-binding</keyword>
<dbReference type="InterPro" id="IPR011793">
    <property type="entry name" value="YbdK"/>
</dbReference>
<evidence type="ECO:0000313" key="5">
    <source>
        <dbReference type="EMBL" id="HFC98048.1"/>
    </source>
</evidence>
<dbReference type="NCBIfam" id="TIGR02050">
    <property type="entry name" value="gshA_cyan_rel"/>
    <property type="match status" value="1"/>
</dbReference>
<dbReference type="InterPro" id="IPR050141">
    <property type="entry name" value="GCL_type2/YbdK_subfam"/>
</dbReference>
<comment type="similarity">
    <text evidence="4">Belongs to the glutamate--cysteine ligase type 2 family. YbdK subfamily.</text>
</comment>
<comment type="function">
    <text evidence="4">ATP-dependent carboxylate-amine ligase which exhibits weak glutamate--cysteine ligase activity.</text>
</comment>
<dbReference type="SUPFAM" id="SSF55931">
    <property type="entry name" value="Glutamine synthetase/guanido kinase"/>
    <property type="match status" value="1"/>
</dbReference>
<comment type="catalytic activity">
    <reaction evidence="4">
        <text>L-cysteine + L-glutamate + ATP = gamma-L-glutamyl-L-cysteine + ADP + phosphate + H(+)</text>
        <dbReference type="Rhea" id="RHEA:13285"/>
        <dbReference type="ChEBI" id="CHEBI:15378"/>
        <dbReference type="ChEBI" id="CHEBI:29985"/>
        <dbReference type="ChEBI" id="CHEBI:30616"/>
        <dbReference type="ChEBI" id="CHEBI:35235"/>
        <dbReference type="ChEBI" id="CHEBI:43474"/>
        <dbReference type="ChEBI" id="CHEBI:58173"/>
        <dbReference type="ChEBI" id="CHEBI:456216"/>
        <dbReference type="EC" id="6.3.2.2"/>
    </reaction>
</comment>
<evidence type="ECO:0000256" key="4">
    <source>
        <dbReference type="HAMAP-Rule" id="MF_01609"/>
    </source>
</evidence>
<dbReference type="Proteomes" id="UP000886043">
    <property type="component" value="Unassembled WGS sequence"/>
</dbReference>
<dbReference type="GO" id="GO:0005524">
    <property type="term" value="F:ATP binding"/>
    <property type="evidence" value="ECO:0007669"/>
    <property type="project" value="UniProtKB-KW"/>
</dbReference>
<dbReference type="Gene3D" id="3.30.590.20">
    <property type="match status" value="1"/>
</dbReference>
<evidence type="ECO:0000256" key="1">
    <source>
        <dbReference type="ARBA" id="ARBA00022598"/>
    </source>
</evidence>
<keyword evidence="3 4" id="KW-0067">ATP-binding</keyword>
<protein>
    <recommendedName>
        <fullName evidence="4">Putative glutamate--cysteine ligase 2</fullName>
        <ecNumber evidence="4">6.3.2.2</ecNumber>
    </recommendedName>
    <alternativeName>
        <fullName evidence="4">Gamma-glutamylcysteine synthetase 2</fullName>
        <shortName evidence="4">GCS 2</shortName>
        <shortName evidence="4">Gamma-GCS 2</shortName>
    </alternativeName>
</protein>
<dbReference type="Pfam" id="PF04107">
    <property type="entry name" value="GCS2"/>
    <property type="match status" value="1"/>
</dbReference>
<reference evidence="5" key="1">
    <citation type="journal article" date="2020" name="mSystems">
        <title>Genome- and Community-Level Interaction Insights into Carbon Utilization and Element Cycling Functions of Hydrothermarchaeota in Hydrothermal Sediment.</title>
        <authorList>
            <person name="Zhou Z."/>
            <person name="Liu Y."/>
            <person name="Xu W."/>
            <person name="Pan J."/>
            <person name="Luo Z.H."/>
            <person name="Li M."/>
        </authorList>
    </citation>
    <scope>NUCLEOTIDE SEQUENCE [LARGE SCALE GENOMIC DNA]</scope>
    <source>
        <strain evidence="5">HyVt-483</strain>
    </source>
</reference>
<proteinExistence type="inferred from homology"/>
<dbReference type="InterPro" id="IPR014746">
    <property type="entry name" value="Gln_synth/guanido_kin_cat_dom"/>
</dbReference>
<dbReference type="GO" id="GO:0042398">
    <property type="term" value="P:modified amino acid biosynthetic process"/>
    <property type="evidence" value="ECO:0007669"/>
    <property type="project" value="InterPro"/>
</dbReference>
<dbReference type="PANTHER" id="PTHR36510:SF1">
    <property type="entry name" value="GLUTAMATE--CYSTEINE LIGASE 2-RELATED"/>
    <property type="match status" value="1"/>
</dbReference>
<sequence length="368" mass="43215">MLRFRESEPLTVGIEIEFQLLEPEDFSLAPAGPRILSRARRDPELREYVKPEFIRSMIEIVTPVCASVSEAEDWLKKALRRLEDLAREEGCLLYAASLHPFSRASEQKVWDDPRYESLREELQIVGRRFISQGLHIHLGMPSAEDCLRVYRWFRLYLPLFLAFTTSSPFYEGEFTGFYSYRSKLFEALPLAGYPRDFRTYGEFEDLVNLLLRHDIILQPRDLWWDVRPHPLFGTLELRVCDLPGRFSEILAVAALARAFAATILEGDQEAPEVPMEILRYNKWQAARHGLDGFFLDPVTERRNTFREIFREFLFRWAGGLEKTGEREKIAPLEEVAERGTSAHRQVNLYLETRDFRRMIEVLREEFWG</sequence>
<evidence type="ECO:0000256" key="2">
    <source>
        <dbReference type="ARBA" id="ARBA00022741"/>
    </source>
</evidence>